<gene>
    <name evidence="3" type="ORF">LGLO00237_LOCUS11828</name>
</gene>
<keyword evidence="2" id="KW-0812">Transmembrane</keyword>
<sequence length="141" mass="17248">MESWCECSLRFCFFFFVFFFKLFWNVLFFARDIFLKKINKLRDIQFSPPQIKEMDGIISAIQLALCFSLREIYTHKHINTFPKKKQEKRKKTRKGKKRERKNENLKRKKKRRENTPRKESFTSSCLVYAIEPNDPDIHLWS</sequence>
<evidence type="ECO:0000256" key="2">
    <source>
        <dbReference type="SAM" id="Phobius"/>
    </source>
</evidence>
<feature type="region of interest" description="Disordered" evidence="1">
    <location>
        <begin position="82"/>
        <end position="121"/>
    </location>
</feature>
<feature type="transmembrane region" description="Helical" evidence="2">
    <location>
        <begin position="12"/>
        <end position="30"/>
    </location>
</feature>
<evidence type="ECO:0000256" key="1">
    <source>
        <dbReference type="SAM" id="MobiDB-lite"/>
    </source>
</evidence>
<protein>
    <submittedName>
        <fullName evidence="3">Uncharacterized protein</fullName>
    </submittedName>
</protein>
<feature type="compositionally biased region" description="Basic residues" evidence="1">
    <location>
        <begin position="82"/>
        <end position="99"/>
    </location>
</feature>
<dbReference type="AlphaFoldDB" id="A0A7S4DNK8"/>
<keyword evidence="2" id="KW-1133">Transmembrane helix</keyword>
<evidence type="ECO:0000313" key="3">
    <source>
        <dbReference type="EMBL" id="CAE0660247.1"/>
    </source>
</evidence>
<name>A0A7S4DNK8_9EUKA</name>
<keyword evidence="2" id="KW-0472">Membrane</keyword>
<proteinExistence type="predicted"/>
<organism evidence="3">
    <name type="scientific">Lotharella globosa</name>
    <dbReference type="NCBI Taxonomy" id="91324"/>
    <lineage>
        <taxon>Eukaryota</taxon>
        <taxon>Sar</taxon>
        <taxon>Rhizaria</taxon>
        <taxon>Cercozoa</taxon>
        <taxon>Chlorarachniophyceae</taxon>
        <taxon>Lotharella</taxon>
    </lineage>
</organism>
<accession>A0A7S4DNK8</accession>
<reference evidence="3" key="1">
    <citation type="submission" date="2021-01" db="EMBL/GenBank/DDBJ databases">
        <authorList>
            <person name="Corre E."/>
            <person name="Pelletier E."/>
            <person name="Niang G."/>
            <person name="Scheremetjew M."/>
            <person name="Finn R."/>
            <person name="Kale V."/>
            <person name="Holt S."/>
            <person name="Cochrane G."/>
            <person name="Meng A."/>
            <person name="Brown T."/>
            <person name="Cohen L."/>
        </authorList>
    </citation>
    <scope>NUCLEOTIDE SEQUENCE</scope>
    <source>
        <strain evidence="3">CCCM811</strain>
    </source>
</reference>
<dbReference type="EMBL" id="HBIV01016266">
    <property type="protein sequence ID" value="CAE0660247.1"/>
    <property type="molecule type" value="Transcribed_RNA"/>
</dbReference>